<dbReference type="EMBL" id="UOEC01000056">
    <property type="protein sequence ID" value="VAV88950.1"/>
    <property type="molecule type" value="Genomic_DNA"/>
</dbReference>
<dbReference type="AlphaFoldDB" id="A0A3B0R6W3"/>
<evidence type="ECO:0000259" key="1">
    <source>
        <dbReference type="Pfam" id="PF04069"/>
    </source>
</evidence>
<dbReference type="InterPro" id="IPR007210">
    <property type="entry name" value="ABC_Gly_betaine_transp_sub-bd"/>
</dbReference>
<dbReference type="GO" id="GO:0022857">
    <property type="term" value="F:transmembrane transporter activity"/>
    <property type="evidence" value="ECO:0007669"/>
    <property type="project" value="InterPro"/>
</dbReference>
<sequence>MKITIAKTLLGAGLLATAFVFTIPMSTTSVFAQEAASCKNVRFSDVGWTDITATTAATSVILNGLGYSPKATVLSVPVTYASLKNGDIDVFLGNWMPTMEGDIKKYREEGSVETLTRNLTGAKYTLAVNKAAADGGVKDFADIAKNADKFDNKIYGIEPGNDGNRLIQGMIDKNTFGLKGFTVVESSEQGMLSQVKRAKRKNEWVVFLGWEPHPMNANFNLTYLTGGDDVFGPNFGGAEVFTNVRKGYAKECPNVGKFLKNQVFTLAMENEIMGAILDDGQEPDKAATAWLKKNPGVLDKWLAGVTTVDGKDGLAAVKSHLGL</sequence>
<dbReference type="GO" id="GO:0015871">
    <property type="term" value="P:choline transport"/>
    <property type="evidence" value="ECO:0007669"/>
    <property type="project" value="InterPro"/>
</dbReference>
<feature type="domain" description="ABC-type glycine betaine transport system substrate-binding" evidence="1">
    <location>
        <begin position="39"/>
        <end position="293"/>
    </location>
</feature>
<proteinExistence type="predicted"/>
<dbReference type="GO" id="GO:0042597">
    <property type="term" value="C:periplasmic space"/>
    <property type="evidence" value="ECO:0007669"/>
    <property type="project" value="InterPro"/>
</dbReference>
<name>A0A3B0R6W3_9ZZZZ</name>
<dbReference type="GO" id="GO:0033265">
    <property type="term" value="F:choline binding"/>
    <property type="evidence" value="ECO:0007669"/>
    <property type="project" value="InterPro"/>
</dbReference>
<dbReference type="GO" id="GO:0043190">
    <property type="term" value="C:ATP-binding cassette (ABC) transporter complex"/>
    <property type="evidence" value="ECO:0007669"/>
    <property type="project" value="InterPro"/>
</dbReference>
<dbReference type="Pfam" id="PF04069">
    <property type="entry name" value="OpuAC"/>
    <property type="match status" value="1"/>
</dbReference>
<gene>
    <name evidence="2" type="ORF">MNBD_ALPHA08-1971</name>
</gene>
<reference evidence="2" key="1">
    <citation type="submission" date="2018-06" db="EMBL/GenBank/DDBJ databases">
        <authorList>
            <person name="Zhirakovskaya E."/>
        </authorList>
    </citation>
    <scope>NUCLEOTIDE SEQUENCE</scope>
</reference>
<accession>A0A3B0R6W3</accession>
<dbReference type="NCBIfam" id="TIGR03414">
    <property type="entry name" value="ABC_choline_bnd"/>
    <property type="match status" value="1"/>
</dbReference>
<dbReference type="Gene3D" id="3.40.190.10">
    <property type="entry name" value="Periplasmic binding protein-like II"/>
    <property type="match status" value="1"/>
</dbReference>
<dbReference type="Gene3D" id="3.40.190.100">
    <property type="entry name" value="Glycine betaine-binding periplasmic protein, domain 2"/>
    <property type="match status" value="1"/>
</dbReference>
<dbReference type="CDD" id="cd13640">
    <property type="entry name" value="PBP2_ChoX"/>
    <property type="match status" value="1"/>
</dbReference>
<organism evidence="2">
    <name type="scientific">hydrothermal vent metagenome</name>
    <dbReference type="NCBI Taxonomy" id="652676"/>
    <lineage>
        <taxon>unclassified sequences</taxon>
        <taxon>metagenomes</taxon>
        <taxon>ecological metagenomes</taxon>
    </lineage>
</organism>
<dbReference type="SUPFAM" id="SSF53850">
    <property type="entry name" value="Periplasmic binding protein-like II"/>
    <property type="match status" value="1"/>
</dbReference>
<protein>
    <submittedName>
        <fullName evidence="2">Choline binding ABC transport system substrate-binding protein ChoX</fullName>
    </submittedName>
</protein>
<dbReference type="InterPro" id="IPR017783">
    <property type="entry name" value="ABC_choline_sub-bd"/>
</dbReference>
<evidence type="ECO:0000313" key="2">
    <source>
        <dbReference type="EMBL" id="VAV88950.1"/>
    </source>
</evidence>